<dbReference type="NCBIfam" id="TIGR02550">
    <property type="entry name" value="flagell_flgL"/>
    <property type="match status" value="1"/>
</dbReference>
<keyword evidence="7" id="KW-0969">Cilium</keyword>
<evidence type="ECO:0000313" key="8">
    <source>
        <dbReference type="Proteomes" id="UP000444316"/>
    </source>
</evidence>
<protein>
    <submittedName>
        <fullName evidence="7">Flagellar hook-associated protein 3</fullName>
    </submittedName>
</protein>
<accession>A0A845HTE5</accession>
<evidence type="ECO:0000259" key="6">
    <source>
        <dbReference type="Pfam" id="PF00669"/>
    </source>
</evidence>
<dbReference type="InterPro" id="IPR001029">
    <property type="entry name" value="Flagellin_N"/>
</dbReference>
<gene>
    <name evidence="7" type="primary">flgL</name>
    <name evidence="7" type="ORF">GTP23_04040</name>
</gene>
<dbReference type="InterPro" id="IPR001492">
    <property type="entry name" value="Flagellin"/>
</dbReference>
<proteinExistence type="inferred from homology"/>
<comment type="similarity">
    <text evidence="3">Belongs to the bacterial flagellin family.</text>
</comment>
<dbReference type="GO" id="GO:0005576">
    <property type="term" value="C:extracellular region"/>
    <property type="evidence" value="ECO:0007669"/>
    <property type="project" value="UniProtKB-SubCell"/>
</dbReference>
<dbReference type="Gene3D" id="1.20.1330.10">
    <property type="entry name" value="f41 fragment of flagellin, N-terminal domain"/>
    <property type="match status" value="2"/>
</dbReference>
<dbReference type="Proteomes" id="UP000444316">
    <property type="component" value="Unassembled WGS sequence"/>
</dbReference>
<evidence type="ECO:0000256" key="1">
    <source>
        <dbReference type="ARBA" id="ARBA00004365"/>
    </source>
</evidence>
<dbReference type="EMBL" id="WWCL01000001">
    <property type="protein sequence ID" value="MYN44239.1"/>
    <property type="molecule type" value="Genomic_DNA"/>
</dbReference>
<name>A0A845HTE5_9BURK</name>
<dbReference type="GO" id="GO:0071973">
    <property type="term" value="P:bacterial-type flagellum-dependent cell motility"/>
    <property type="evidence" value="ECO:0007669"/>
    <property type="project" value="InterPro"/>
</dbReference>
<dbReference type="RefSeq" id="WP_161033963.1">
    <property type="nucleotide sequence ID" value="NZ_WWCL01000001.1"/>
</dbReference>
<keyword evidence="8" id="KW-1185">Reference proteome</keyword>
<dbReference type="Pfam" id="PF00669">
    <property type="entry name" value="Flagellin_N"/>
    <property type="match status" value="1"/>
</dbReference>
<comment type="subcellular location">
    <subcellularLocation>
        <location evidence="1">Bacterial flagellum</location>
    </subcellularLocation>
    <subcellularLocation>
        <location evidence="2">Secreted</location>
    </subcellularLocation>
</comment>
<dbReference type="GO" id="GO:0005198">
    <property type="term" value="F:structural molecule activity"/>
    <property type="evidence" value="ECO:0007669"/>
    <property type="project" value="InterPro"/>
</dbReference>
<comment type="caution">
    <text evidence="7">The sequence shown here is derived from an EMBL/GenBank/DDBJ whole genome shotgun (WGS) entry which is preliminary data.</text>
</comment>
<organism evidence="7 8">
    <name type="scientific">Duganella fentianensis</name>
    <dbReference type="NCBI Taxonomy" id="2692177"/>
    <lineage>
        <taxon>Bacteria</taxon>
        <taxon>Pseudomonadati</taxon>
        <taxon>Pseudomonadota</taxon>
        <taxon>Betaproteobacteria</taxon>
        <taxon>Burkholderiales</taxon>
        <taxon>Oxalobacteraceae</taxon>
        <taxon>Telluria group</taxon>
        <taxon>Duganella</taxon>
    </lineage>
</organism>
<dbReference type="GO" id="GO:0009424">
    <property type="term" value="C:bacterial-type flagellum hook"/>
    <property type="evidence" value="ECO:0007669"/>
    <property type="project" value="InterPro"/>
</dbReference>
<evidence type="ECO:0000256" key="5">
    <source>
        <dbReference type="SAM" id="MobiDB-lite"/>
    </source>
</evidence>
<dbReference type="PANTHER" id="PTHR42792:SF1">
    <property type="entry name" value="FLAGELLAR HOOK-ASSOCIATED PROTEIN 3"/>
    <property type="match status" value="1"/>
</dbReference>
<feature type="compositionally biased region" description="Low complexity" evidence="5">
    <location>
        <begin position="183"/>
        <end position="196"/>
    </location>
</feature>
<keyword evidence="7" id="KW-0966">Cell projection</keyword>
<dbReference type="PANTHER" id="PTHR42792">
    <property type="entry name" value="FLAGELLIN"/>
    <property type="match status" value="1"/>
</dbReference>
<feature type="domain" description="Flagellin N-terminal" evidence="6">
    <location>
        <begin position="16"/>
        <end position="142"/>
    </location>
</feature>
<dbReference type="AlphaFoldDB" id="A0A845HTE5"/>
<evidence type="ECO:0000256" key="2">
    <source>
        <dbReference type="ARBA" id="ARBA00004613"/>
    </source>
</evidence>
<keyword evidence="4" id="KW-0975">Bacterial flagellum</keyword>
<evidence type="ECO:0000256" key="3">
    <source>
        <dbReference type="ARBA" id="ARBA00005709"/>
    </source>
</evidence>
<reference evidence="7" key="1">
    <citation type="submission" date="2019-12" db="EMBL/GenBank/DDBJ databases">
        <title>Novel species isolated from a subtropical stream in China.</title>
        <authorList>
            <person name="Lu H."/>
        </authorList>
    </citation>
    <scope>NUCLEOTIDE SEQUENCE [LARGE SCALE GENOMIC DNA]</scope>
    <source>
        <strain evidence="7">FT93W</strain>
    </source>
</reference>
<feature type="region of interest" description="Disordered" evidence="5">
    <location>
        <begin position="173"/>
        <end position="196"/>
    </location>
</feature>
<evidence type="ECO:0000256" key="4">
    <source>
        <dbReference type="ARBA" id="ARBA00023143"/>
    </source>
</evidence>
<sequence>MTMRISSKTIFDVGVNQIGSLQNAVSKTQQQLSTGRRNLTAADDPIATARALEVTQSKSINTQLVTNRSNARSMLSLETVALASSTSILQDIKTLTVNAGNGGMTQKDRESLAVELEGRLADLLGQANSSDGVGGYVFSGYKSTTLPFSPTATGASYQGDQGQRELQVGSTRKVPITDSGSSVFENNVTGNGNFVTGPDPANYTRGGSGIISPGSVKDATLLTGHNYQIDFQVVPATAGTPKVTTYTVTDLTLNQPVPPAPVPAVPQPYTSGQSINFDGLQFEIKGDPADQDNFTIAPSTRQSVFTTVTDLIAALRAPGDGAAGQASLNNKLNQAHMNIDNATDNLLSVQSAVGSRLKELDYLDSSGDDLNLQYAATLSDLQDVDTVKAISQFTQQQTMLDAAQKSFKSLSGLSLFNYIS</sequence>
<dbReference type="InterPro" id="IPR013384">
    <property type="entry name" value="Flagell_FlgL"/>
</dbReference>
<evidence type="ECO:0000313" key="7">
    <source>
        <dbReference type="EMBL" id="MYN44239.1"/>
    </source>
</evidence>
<keyword evidence="7" id="KW-0282">Flagellum</keyword>
<dbReference type="SUPFAM" id="SSF64518">
    <property type="entry name" value="Phase 1 flagellin"/>
    <property type="match status" value="1"/>
</dbReference>